<comment type="caution">
    <text evidence="1">The sequence shown here is derived from an EMBL/GenBank/DDBJ whole genome shotgun (WGS) entry which is preliminary data.</text>
</comment>
<dbReference type="EMBL" id="JARBJD010000538">
    <property type="protein sequence ID" value="KAK2941193.1"/>
    <property type="molecule type" value="Genomic_DNA"/>
</dbReference>
<dbReference type="Proteomes" id="UP001281761">
    <property type="component" value="Unassembled WGS sequence"/>
</dbReference>
<keyword evidence="2" id="KW-1185">Reference proteome</keyword>
<evidence type="ECO:0000313" key="2">
    <source>
        <dbReference type="Proteomes" id="UP001281761"/>
    </source>
</evidence>
<sequence length="88" mass="9633">MIAQGGRNMIAQGGRNMIAQGGRNMIAQGGRNMISDGDFAHDFQANSVVQPLKTYATKGSIFADDYLTTLHEPEYDETLKIGRISLKE</sequence>
<proteinExistence type="predicted"/>
<gene>
    <name evidence="1" type="ORF">BLNAU_23907</name>
</gene>
<protein>
    <submittedName>
        <fullName evidence="1">Uncharacterized protein</fullName>
    </submittedName>
</protein>
<accession>A0ABQ9WPE1</accession>
<reference evidence="1 2" key="1">
    <citation type="journal article" date="2022" name="bioRxiv">
        <title>Genomics of Preaxostyla Flagellates Illuminates Evolutionary Transitions and the Path Towards Mitochondrial Loss.</title>
        <authorList>
            <person name="Novak L.V.F."/>
            <person name="Treitli S.C."/>
            <person name="Pyrih J."/>
            <person name="Halakuc P."/>
            <person name="Pipaliya S.V."/>
            <person name="Vacek V."/>
            <person name="Brzon O."/>
            <person name="Soukal P."/>
            <person name="Eme L."/>
            <person name="Dacks J.B."/>
            <person name="Karnkowska A."/>
            <person name="Elias M."/>
            <person name="Hampl V."/>
        </authorList>
    </citation>
    <scope>NUCLEOTIDE SEQUENCE [LARGE SCALE GENOMIC DNA]</scope>
    <source>
        <strain evidence="1">NAU3</strain>
        <tissue evidence="1">Gut</tissue>
    </source>
</reference>
<name>A0ABQ9WPE1_9EUKA</name>
<organism evidence="1 2">
    <name type="scientific">Blattamonas nauphoetae</name>
    <dbReference type="NCBI Taxonomy" id="2049346"/>
    <lineage>
        <taxon>Eukaryota</taxon>
        <taxon>Metamonada</taxon>
        <taxon>Preaxostyla</taxon>
        <taxon>Oxymonadida</taxon>
        <taxon>Blattamonas</taxon>
    </lineage>
</organism>
<evidence type="ECO:0000313" key="1">
    <source>
        <dbReference type="EMBL" id="KAK2941193.1"/>
    </source>
</evidence>